<proteinExistence type="inferred from homology"/>
<dbReference type="GO" id="GO:0016263">
    <property type="term" value="F:glycoprotein-N-acetylgalactosamine 3-beta-galactosyltransferase activity"/>
    <property type="evidence" value="ECO:0007669"/>
    <property type="project" value="TreeGrafter"/>
</dbReference>
<organism evidence="8">
    <name type="scientific">Arion vulgaris</name>
    <dbReference type="NCBI Taxonomy" id="1028688"/>
    <lineage>
        <taxon>Eukaryota</taxon>
        <taxon>Metazoa</taxon>
        <taxon>Spiralia</taxon>
        <taxon>Lophotrochozoa</taxon>
        <taxon>Mollusca</taxon>
        <taxon>Gastropoda</taxon>
        <taxon>Heterobranchia</taxon>
        <taxon>Euthyneura</taxon>
        <taxon>Panpulmonata</taxon>
        <taxon>Eupulmonata</taxon>
        <taxon>Stylommatophora</taxon>
        <taxon>Helicina</taxon>
        <taxon>Arionoidea</taxon>
        <taxon>Arionidae</taxon>
        <taxon>Arion</taxon>
    </lineage>
</organism>
<comment type="subcellular location">
    <subcellularLocation>
        <location evidence="1">Membrane</location>
        <topology evidence="1">Single-pass type II membrane protein</topology>
    </subcellularLocation>
</comment>
<keyword evidence="5 7" id="KW-1133">Transmembrane helix</keyword>
<dbReference type="GO" id="GO:0016020">
    <property type="term" value="C:membrane"/>
    <property type="evidence" value="ECO:0007669"/>
    <property type="project" value="UniProtKB-SubCell"/>
</dbReference>
<evidence type="ECO:0000256" key="4">
    <source>
        <dbReference type="ARBA" id="ARBA00022968"/>
    </source>
</evidence>
<evidence type="ECO:0000256" key="1">
    <source>
        <dbReference type="ARBA" id="ARBA00004606"/>
    </source>
</evidence>
<gene>
    <name evidence="8" type="primary">ORF27710</name>
</gene>
<keyword evidence="3 7" id="KW-0812">Transmembrane</keyword>
<evidence type="ECO:0000313" key="8">
    <source>
        <dbReference type="EMBL" id="CEK56466.1"/>
    </source>
</evidence>
<feature type="transmembrane region" description="Helical" evidence="7">
    <location>
        <begin position="15"/>
        <end position="36"/>
    </location>
</feature>
<comment type="similarity">
    <text evidence="2">Belongs to the glycosyltransferase 31 family. Beta3-Gal-T subfamily.</text>
</comment>
<dbReference type="PANTHER" id="PTHR23033">
    <property type="entry name" value="BETA1,3-GALACTOSYLTRANSFERASE"/>
    <property type="match status" value="1"/>
</dbReference>
<dbReference type="AlphaFoldDB" id="A0A0B6YL23"/>
<evidence type="ECO:0000256" key="5">
    <source>
        <dbReference type="ARBA" id="ARBA00022989"/>
    </source>
</evidence>
<dbReference type="Gene3D" id="3.90.550.50">
    <property type="match status" value="1"/>
</dbReference>
<dbReference type="PANTHER" id="PTHR23033:SF14">
    <property type="entry name" value="GLYCOPROTEIN-N-ACETYLGALACTOSAMINE 3-BETA-GALACTOSYLTRANSFERASE 1-RELATED"/>
    <property type="match status" value="1"/>
</dbReference>
<protein>
    <submittedName>
        <fullName evidence="8">Uncharacterized protein</fullName>
    </submittedName>
</protein>
<accession>A0A0B6YL23</accession>
<feature type="non-terminal residue" evidence="8">
    <location>
        <position position="128"/>
    </location>
</feature>
<sequence>MVLRMPAFSGLGKSHLSSLAVGIFVGVSVAFILQYADRQTSYAPYTYIPESPNSHGENDFLKGPEQTLNWNDENSHSHKNENNTVAKLLYNKVRVLCWVMTNPLNIYTKAIHVKATWAQRCNIVLFMS</sequence>
<evidence type="ECO:0000256" key="3">
    <source>
        <dbReference type="ARBA" id="ARBA00022692"/>
    </source>
</evidence>
<keyword evidence="6 7" id="KW-0472">Membrane</keyword>
<evidence type="ECO:0000256" key="7">
    <source>
        <dbReference type="SAM" id="Phobius"/>
    </source>
</evidence>
<reference evidence="8" key="1">
    <citation type="submission" date="2014-12" db="EMBL/GenBank/DDBJ databases">
        <title>Insight into the proteome of Arion vulgaris.</title>
        <authorList>
            <person name="Aradska J."/>
            <person name="Bulat T."/>
            <person name="Smidak R."/>
            <person name="Sarate P."/>
            <person name="Gangsoo J."/>
            <person name="Sialana F."/>
            <person name="Bilban M."/>
            <person name="Lubec G."/>
        </authorList>
    </citation>
    <scope>NUCLEOTIDE SEQUENCE</scope>
    <source>
        <tissue evidence="8">Skin</tissue>
    </source>
</reference>
<dbReference type="InterPro" id="IPR026050">
    <property type="entry name" value="C1GALT1/C1GALT1_chp1"/>
</dbReference>
<evidence type="ECO:0000256" key="2">
    <source>
        <dbReference type="ARBA" id="ARBA00006462"/>
    </source>
</evidence>
<keyword evidence="4" id="KW-0735">Signal-anchor</keyword>
<name>A0A0B6YL23_9EUPU</name>
<dbReference type="EMBL" id="HACG01009601">
    <property type="protein sequence ID" value="CEK56466.1"/>
    <property type="molecule type" value="Transcribed_RNA"/>
</dbReference>
<evidence type="ECO:0000256" key="6">
    <source>
        <dbReference type="ARBA" id="ARBA00023136"/>
    </source>
</evidence>